<dbReference type="Gramene" id="ESW26390">
    <property type="protein sequence ID" value="ESW26390"/>
    <property type="gene ID" value="PHAVU_003G115900g"/>
</dbReference>
<dbReference type="AlphaFoldDB" id="V7CAU1"/>
<keyword evidence="1" id="KW-0812">Transmembrane</keyword>
<evidence type="ECO:0000313" key="3">
    <source>
        <dbReference type="Proteomes" id="UP000000226"/>
    </source>
</evidence>
<keyword evidence="3" id="KW-1185">Reference proteome</keyword>
<organism evidence="2 3">
    <name type="scientific">Phaseolus vulgaris</name>
    <name type="common">Kidney bean</name>
    <name type="synonym">French bean</name>
    <dbReference type="NCBI Taxonomy" id="3885"/>
    <lineage>
        <taxon>Eukaryota</taxon>
        <taxon>Viridiplantae</taxon>
        <taxon>Streptophyta</taxon>
        <taxon>Embryophyta</taxon>
        <taxon>Tracheophyta</taxon>
        <taxon>Spermatophyta</taxon>
        <taxon>Magnoliopsida</taxon>
        <taxon>eudicotyledons</taxon>
        <taxon>Gunneridae</taxon>
        <taxon>Pentapetalae</taxon>
        <taxon>rosids</taxon>
        <taxon>fabids</taxon>
        <taxon>Fabales</taxon>
        <taxon>Fabaceae</taxon>
        <taxon>Papilionoideae</taxon>
        <taxon>50 kb inversion clade</taxon>
        <taxon>NPAAA clade</taxon>
        <taxon>indigoferoid/millettioid clade</taxon>
        <taxon>Phaseoleae</taxon>
        <taxon>Phaseolus</taxon>
    </lineage>
</organism>
<name>V7CAU1_PHAVU</name>
<evidence type="ECO:0008006" key="4">
    <source>
        <dbReference type="Google" id="ProtNLM"/>
    </source>
</evidence>
<reference evidence="3" key="1">
    <citation type="journal article" date="2014" name="Nat. Genet.">
        <title>A reference genome for common bean and genome-wide analysis of dual domestications.</title>
        <authorList>
            <person name="Schmutz J."/>
            <person name="McClean P.E."/>
            <person name="Mamidi S."/>
            <person name="Wu G.A."/>
            <person name="Cannon S.B."/>
            <person name="Grimwood J."/>
            <person name="Jenkins J."/>
            <person name="Shu S."/>
            <person name="Song Q."/>
            <person name="Chavarro C."/>
            <person name="Torres-Torres M."/>
            <person name="Geffroy V."/>
            <person name="Moghaddam S.M."/>
            <person name="Gao D."/>
            <person name="Abernathy B."/>
            <person name="Barry K."/>
            <person name="Blair M."/>
            <person name="Brick M.A."/>
            <person name="Chovatia M."/>
            <person name="Gepts P."/>
            <person name="Goodstein D.M."/>
            <person name="Gonzales M."/>
            <person name="Hellsten U."/>
            <person name="Hyten D.L."/>
            <person name="Jia G."/>
            <person name="Kelly J.D."/>
            <person name="Kudrna D."/>
            <person name="Lee R."/>
            <person name="Richard M.M."/>
            <person name="Miklas P.N."/>
            <person name="Osorno J.M."/>
            <person name="Rodrigues J."/>
            <person name="Thareau V."/>
            <person name="Urrea C.A."/>
            <person name="Wang M."/>
            <person name="Yu Y."/>
            <person name="Zhang M."/>
            <person name="Wing R.A."/>
            <person name="Cregan P.B."/>
            <person name="Rokhsar D.S."/>
            <person name="Jackson S.A."/>
        </authorList>
    </citation>
    <scope>NUCLEOTIDE SEQUENCE [LARGE SCALE GENOMIC DNA]</scope>
    <source>
        <strain evidence="3">cv. G19833</strain>
    </source>
</reference>
<protein>
    <recommendedName>
        <fullName evidence="4">Transmembrane protein</fullName>
    </recommendedName>
</protein>
<dbReference type="SMR" id="V7CAU1"/>
<accession>V7CAU1</accession>
<feature type="transmembrane region" description="Helical" evidence="1">
    <location>
        <begin position="93"/>
        <end position="116"/>
    </location>
</feature>
<dbReference type="EMBL" id="CM002290">
    <property type="protein sequence ID" value="ESW26390.1"/>
    <property type="molecule type" value="Genomic_DNA"/>
</dbReference>
<keyword evidence="1" id="KW-0472">Membrane</keyword>
<keyword evidence="1" id="KW-1133">Transmembrane helix</keyword>
<evidence type="ECO:0000313" key="2">
    <source>
        <dbReference type="EMBL" id="ESW26390.1"/>
    </source>
</evidence>
<proteinExistence type="predicted"/>
<evidence type="ECO:0000256" key="1">
    <source>
        <dbReference type="SAM" id="Phobius"/>
    </source>
</evidence>
<gene>
    <name evidence="2" type="ORF">PHAVU_003G115900g</name>
</gene>
<sequence length="119" mass="13651">MEVQQQRSNASHGGGSRMTFVSPICDLENNNNCKKMMGGNFRGVQSTRSVISMGCNFFRRCIEDTRDDKDGMIVRQRNKFCSLEKHLKMSRKWIKMLLVGLCVVVVINIVMLTIFLKFP</sequence>
<dbReference type="Proteomes" id="UP000000226">
    <property type="component" value="Chromosome 3"/>
</dbReference>